<evidence type="ECO:0000313" key="5">
    <source>
        <dbReference type="EnsemblPlants" id="Kaladp0493s0005.1.v1.1"/>
    </source>
</evidence>
<dbReference type="GO" id="GO:0006412">
    <property type="term" value="P:translation"/>
    <property type="evidence" value="ECO:0007669"/>
    <property type="project" value="InterPro"/>
</dbReference>
<dbReference type="GO" id="GO:0003735">
    <property type="term" value="F:structural constituent of ribosome"/>
    <property type="evidence" value="ECO:0007669"/>
    <property type="project" value="InterPro"/>
</dbReference>
<dbReference type="Gramene" id="Kaladp0493s0005.1.v1.1">
    <property type="protein sequence ID" value="Kaladp0493s0005.1.v1.1"/>
    <property type="gene ID" value="Kaladp0493s0005.v1.1"/>
</dbReference>
<dbReference type="GO" id="GO:0022625">
    <property type="term" value="C:cytosolic large ribosomal subunit"/>
    <property type="evidence" value="ECO:0007669"/>
    <property type="project" value="TreeGrafter"/>
</dbReference>
<name>A0A7N0VAA9_KALFE</name>
<evidence type="ECO:0000313" key="6">
    <source>
        <dbReference type="Proteomes" id="UP000594263"/>
    </source>
</evidence>
<dbReference type="GO" id="GO:0003723">
    <property type="term" value="F:RNA binding"/>
    <property type="evidence" value="ECO:0007669"/>
    <property type="project" value="TreeGrafter"/>
</dbReference>
<keyword evidence="3" id="KW-0687">Ribonucleoprotein</keyword>
<dbReference type="Proteomes" id="UP000594263">
    <property type="component" value="Unplaced"/>
</dbReference>
<evidence type="ECO:0000256" key="2">
    <source>
        <dbReference type="ARBA" id="ARBA00022980"/>
    </source>
</evidence>
<accession>A0A7N0VAA9</accession>
<dbReference type="AlphaFoldDB" id="A0A7N0VAA9"/>
<evidence type="ECO:0000256" key="1">
    <source>
        <dbReference type="ARBA" id="ARBA00005640"/>
    </source>
</evidence>
<reference evidence="5" key="1">
    <citation type="submission" date="2021-01" db="UniProtKB">
        <authorList>
            <consortium name="EnsemblPlants"/>
        </authorList>
    </citation>
    <scope>IDENTIFICATION</scope>
</reference>
<dbReference type="OMA" id="NCKLVIF"/>
<dbReference type="PANTHER" id="PTHR11722">
    <property type="entry name" value="60S RIBOSOMAL PROTEIN L13"/>
    <property type="match status" value="1"/>
</dbReference>
<proteinExistence type="inferred from homology"/>
<keyword evidence="2" id="KW-0689">Ribosomal protein</keyword>
<dbReference type="PANTHER" id="PTHR11722:SF0">
    <property type="entry name" value="LARGE RIBOSOMAL SUBUNIT PROTEIN EL13"/>
    <property type="match status" value="1"/>
</dbReference>
<dbReference type="InterPro" id="IPR001380">
    <property type="entry name" value="Ribosomal_eL13"/>
</dbReference>
<protein>
    <submittedName>
        <fullName evidence="5">Uncharacterized protein</fullName>
    </submittedName>
</protein>
<comment type="similarity">
    <text evidence="1">Belongs to the eukaryotic ribosomal protein eL13 family.</text>
</comment>
<sequence>MVNQPARKNRRRIGSQDRAGTPKKLAPKVGISVDHRRRNSFLEGLLANVQKLQTYNCKLVIFPRRPRKTKAGDSTPEELATATQVQGSFMPPAVELVKVADEMKSF</sequence>
<evidence type="ECO:0000256" key="3">
    <source>
        <dbReference type="ARBA" id="ARBA00023274"/>
    </source>
</evidence>
<organism evidence="5 6">
    <name type="scientific">Kalanchoe fedtschenkoi</name>
    <name type="common">Lavender scallops</name>
    <name type="synonym">South American air plant</name>
    <dbReference type="NCBI Taxonomy" id="63787"/>
    <lineage>
        <taxon>Eukaryota</taxon>
        <taxon>Viridiplantae</taxon>
        <taxon>Streptophyta</taxon>
        <taxon>Embryophyta</taxon>
        <taxon>Tracheophyta</taxon>
        <taxon>Spermatophyta</taxon>
        <taxon>Magnoliopsida</taxon>
        <taxon>eudicotyledons</taxon>
        <taxon>Gunneridae</taxon>
        <taxon>Pentapetalae</taxon>
        <taxon>Saxifragales</taxon>
        <taxon>Crassulaceae</taxon>
        <taxon>Kalanchoe</taxon>
    </lineage>
</organism>
<evidence type="ECO:0000256" key="4">
    <source>
        <dbReference type="SAM" id="MobiDB-lite"/>
    </source>
</evidence>
<keyword evidence="6" id="KW-1185">Reference proteome</keyword>
<dbReference type="Pfam" id="PF01294">
    <property type="entry name" value="Ribosomal_L13e"/>
    <property type="match status" value="1"/>
</dbReference>
<feature type="region of interest" description="Disordered" evidence="4">
    <location>
        <begin position="1"/>
        <end position="25"/>
    </location>
</feature>
<dbReference type="EnsemblPlants" id="Kaladp0493s0005.1.v1.1">
    <property type="protein sequence ID" value="Kaladp0493s0005.1.v1.1"/>
    <property type="gene ID" value="Kaladp0493s0005.v1.1"/>
</dbReference>